<sequence length="236" mass="25966">MQENRMHLTPRLRTIMQQVPEGARLADIGTDHALIPTALLRRGVIQSAIASDLREGPLDSAARTAKQFEVEHKLSLRLGGGLQTVKPDEADTIVIAGMGGETIAQILADDAWALDGAHLLLLQAMTAQPYLRQYLAAHGGVIQKESLCREGQRIYTVMTVVGGGKREQKKLSACCISDALLCDPMAEEYIHKLLHREQKIAHSLETAKHQKPEKLHMHREMIAVLSQALHALGKDD</sequence>
<name>A0ABS6EQA5_9FIRM</name>
<dbReference type="GO" id="GO:0008168">
    <property type="term" value="F:methyltransferase activity"/>
    <property type="evidence" value="ECO:0007669"/>
    <property type="project" value="UniProtKB-KW"/>
</dbReference>
<dbReference type="Proteomes" id="UP000783588">
    <property type="component" value="Unassembled WGS sequence"/>
</dbReference>
<organism evidence="1 2">
    <name type="scientific">Butyricicoccus intestinisimiae</name>
    <dbReference type="NCBI Taxonomy" id="2841509"/>
    <lineage>
        <taxon>Bacteria</taxon>
        <taxon>Bacillati</taxon>
        <taxon>Bacillota</taxon>
        <taxon>Clostridia</taxon>
        <taxon>Eubacteriales</taxon>
        <taxon>Butyricicoccaceae</taxon>
        <taxon>Butyricicoccus</taxon>
    </lineage>
</organism>
<accession>A0ABS6EQA5</accession>
<keyword evidence="1" id="KW-0489">Methyltransferase</keyword>
<dbReference type="PANTHER" id="PTHR38451">
    <property type="entry name" value="TRNA (ADENINE(22)-N(1))-METHYLTRANSFERASE"/>
    <property type="match status" value="1"/>
</dbReference>
<keyword evidence="2" id="KW-1185">Reference proteome</keyword>
<comment type="caution">
    <text evidence="1">The sequence shown here is derived from an EMBL/GenBank/DDBJ whole genome shotgun (WGS) entry which is preliminary data.</text>
</comment>
<protein>
    <submittedName>
        <fullName evidence="1">Class I SAM-dependent methyltransferase</fullName>
    </submittedName>
</protein>
<gene>
    <name evidence="1" type="ORF">KQI75_00105</name>
</gene>
<keyword evidence="1" id="KW-0808">Transferase</keyword>
<dbReference type="Pfam" id="PF12847">
    <property type="entry name" value="Methyltransf_18"/>
    <property type="match status" value="1"/>
</dbReference>
<dbReference type="PANTHER" id="PTHR38451:SF1">
    <property type="entry name" value="TRNA (ADENINE(22)-N(1))-METHYLTRANSFERASE"/>
    <property type="match status" value="1"/>
</dbReference>
<evidence type="ECO:0000313" key="1">
    <source>
        <dbReference type="EMBL" id="MBU5489040.1"/>
    </source>
</evidence>
<evidence type="ECO:0000313" key="2">
    <source>
        <dbReference type="Proteomes" id="UP000783588"/>
    </source>
</evidence>
<dbReference type="PIRSF" id="PIRSF018637">
    <property type="entry name" value="TrmK"/>
    <property type="match status" value="1"/>
</dbReference>
<dbReference type="InterPro" id="IPR006901">
    <property type="entry name" value="TrmK"/>
</dbReference>
<dbReference type="EMBL" id="JAHLQI010000001">
    <property type="protein sequence ID" value="MBU5489040.1"/>
    <property type="molecule type" value="Genomic_DNA"/>
</dbReference>
<reference evidence="1 2" key="1">
    <citation type="submission" date="2021-06" db="EMBL/GenBank/DDBJ databases">
        <authorList>
            <person name="Sun Q."/>
            <person name="Li D."/>
        </authorList>
    </citation>
    <scope>NUCLEOTIDE SEQUENCE [LARGE SCALE GENOMIC DNA]</scope>
    <source>
        <strain evidence="1 2">MSJd-7</strain>
    </source>
</reference>
<proteinExistence type="predicted"/>
<dbReference type="GO" id="GO:0032259">
    <property type="term" value="P:methylation"/>
    <property type="evidence" value="ECO:0007669"/>
    <property type="project" value="UniProtKB-KW"/>
</dbReference>
<dbReference type="RefSeq" id="WP_216468659.1">
    <property type="nucleotide sequence ID" value="NZ_JAHLQI010000001.1"/>
</dbReference>